<feature type="domain" description="Resolvase/invertase-type recombinase catalytic" evidence="6">
    <location>
        <begin position="1"/>
        <end position="135"/>
    </location>
</feature>
<dbReference type="PROSITE" id="PS51736">
    <property type="entry name" value="RECOMBINASES_3"/>
    <property type="match status" value="1"/>
</dbReference>
<dbReference type="Proteomes" id="UP001203423">
    <property type="component" value="Unassembled WGS sequence"/>
</dbReference>
<evidence type="ECO:0000256" key="5">
    <source>
        <dbReference type="PROSITE-ProRule" id="PRU10137"/>
    </source>
</evidence>
<dbReference type="InterPro" id="IPR006118">
    <property type="entry name" value="Recombinase_CS"/>
</dbReference>
<gene>
    <name evidence="7" type="ORF">L2764_26075</name>
</gene>
<evidence type="ECO:0000259" key="6">
    <source>
        <dbReference type="PROSITE" id="PS51736"/>
    </source>
</evidence>
<dbReference type="Gene3D" id="3.40.50.1390">
    <property type="entry name" value="Resolvase, N-terminal catalytic domain"/>
    <property type="match status" value="1"/>
</dbReference>
<protein>
    <submittedName>
        <fullName evidence="7">Recombinase family protein</fullName>
    </submittedName>
</protein>
<dbReference type="CDD" id="cd03768">
    <property type="entry name" value="SR_ResInv"/>
    <property type="match status" value="1"/>
</dbReference>
<dbReference type="EMBL" id="JAKIKS010000225">
    <property type="protein sequence ID" value="MCL1127831.1"/>
    <property type="molecule type" value="Genomic_DNA"/>
</dbReference>
<evidence type="ECO:0000313" key="8">
    <source>
        <dbReference type="Proteomes" id="UP001203423"/>
    </source>
</evidence>
<evidence type="ECO:0000256" key="4">
    <source>
        <dbReference type="ARBA" id="ARBA00023172"/>
    </source>
</evidence>
<dbReference type="InterPro" id="IPR050639">
    <property type="entry name" value="SSR_resolvase"/>
</dbReference>
<name>A0ABT0LJE2_9GAMM</name>
<dbReference type="PROSITE" id="PS00397">
    <property type="entry name" value="RECOMBINASES_1"/>
    <property type="match status" value="1"/>
</dbReference>
<dbReference type="Pfam" id="PF00239">
    <property type="entry name" value="Resolvase"/>
    <property type="match status" value="1"/>
</dbReference>
<evidence type="ECO:0000256" key="1">
    <source>
        <dbReference type="ARBA" id="ARBA00009913"/>
    </source>
</evidence>
<evidence type="ECO:0000313" key="7">
    <source>
        <dbReference type="EMBL" id="MCL1127831.1"/>
    </source>
</evidence>
<feature type="active site" description="O-(5'-phospho-DNA)-serine intermediate" evidence="5">
    <location>
        <position position="9"/>
    </location>
</feature>
<keyword evidence="2" id="KW-0229">DNA integration</keyword>
<comment type="similarity">
    <text evidence="1">Belongs to the site-specific recombinase resolvase family.</text>
</comment>
<dbReference type="SUPFAM" id="SSF46689">
    <property type="entry name" value="Homeodomain-like"/>
    <property type="match status" value="1"/>
</dbReference>
<dbReference type="PROSITE" id="PS00398">
    <property type="entry name" value="RECOMBINASES_2"/>
    <property type="match status" value="1"/>
</dbReference>
<comment type="caution">
    <text evidence="7">The sequence shown here is derived from an EMBL/GenBank/DDBJ whole genome shotgun (WGS) entry which is preliminary data.</text>
</comment>
<keyword evidence="4" id="KW-0233">DNA recombination</keyword>
<dbReference type="Pfam" id="PF02796">
    <property type="entry name" value="HTH_7"/>
    <property type="match status" value="1"/>
</dbReference>
<accession>A0ABT0LJE2</accession>
<keyword evidence="8" id="KW-1185">Reference proteome</keyword>
<evidence type="ECO:0000256" key="2">
    <source>
        <dbReference type="ARBA" id="ARBA00022908"/>
    </source>
</evidence>
<dbReference type="Gene3D" id="1.10.10.60">
    <property type="entry name" value="Homeodomain-like"/>
    <property type="match status" value="1"/>
</dbReference>
<evidence type="ECO:0000256" key="3">
    <source>
        <dbReference type="ARBA" id="ARBA00023125"/>
    </source>
</evidence>
<dbReference type="InterPro" id="IPR009057">
    <property type="entry name" value="Homeodomain-like_sf"/>
</dbReference>
<dbReference type="RefSeq" id="WP_248943260.1">
    <property type="nucleotide sequence ID" value="NZ_JAKIKS010000225.1"/>
</dbReference>
<dbReference type="CDD" id="cd00569">
    <property type="entry name" value="HTH_Hin_like"/>
    <property type="match status" value="1"/>
</dbReference>
<dbReference type="SUPFAM" id="SSF53041">
    <property type="entry name" value="Resolvase-like"/>
    <property type="match status" value="1"/>
</dbReference>
<dbReference type="InterPro" id="IPR006119">
    <property type="entry name" value="Resolv_N"/>
</dbReference>
<dbReference type="SMART" id="SM00857">
    <property type="entry name" value="Resolvase"/>
    <property type="match status" value="1"/>
</dbReference>
<dbReference type="PANTHER" id="PTHR30461:SF2">
    <property type="entry name" value="SERINE RECOMBINASE PINE-RELATED"/>
    <property type="match status" value="1"/>
</dbReference>
<organism evidence="7 8">
    <name type="scientific">Shewanella surugensis</name>
    <dbReference type="NCBI Taxonomy" id="212020"/>
    <lineage>
        <taxon>Bacteria</taxon>
        <taxon>Pseudomonadati</taxon>
        <taxon>Pseudomonadota</taxon>
        <taxon>Gammaproteobacteria</taxon>
        <taxon>Alteromonadales</taxon>
        <taxon>Shewanellaceae</taxon>
        <taxon>Shewanella</taxon>
    </lineage>
</organism>
<proteinExistence type="inferred from homology"/>
<sequence>MQIGYVRVSTKDQELDLQINALNHIGCEKIYQDQKSGSNAALREGLQSALNDLRLGDCFVVWKLDRLGRNVKDLIIMVEQLEQRGIHFKSLTDNIDTSTPAGRFFFHMMASLAQMERELLVERTKAGLDAARQRGRFGGRKRLMTDSKLMAAKRLLADGTPVKDVAQDLGISVPTLYRWLPASER</sequence>
<keyword evidence="3" id="KW-0238">DNA-binding</keyword>
<dbReference type="PANTHER" id="PTHR30461">
    <property type="entry name" value="DNA-INVERTASE FROM LAMBDOID PROPHAGE"/>
    <property type="match status" value="1"/>
</dbReference>
<reference evidence="7 8" key="1">
    <citation type="submission" date="2022-01" db="EMBL/GenBank/DDBJ databases">
        <title>Whole genome-based taxonomy of the Shewanellaceae.</title>
        <authorList>
            <person name="Martin-Rodriguez A.J."/>
        </authorList>
    </citation>
    <scope>NUCLEOTIDE SEQUENCE [LARGE SCALE GENOMIC DNA]</scope>
    <source>
        <strain evidence="7 8">DSM 17177</strain>
    </source>
</reference>
<dbReference type="InterPro" id="IPR006120">
    <property type="entry name" value="Resolvase_HTH_dom"/>
</dbReference>
<dbReference type="InterPro" id="IPR036162">
    <property type="entry name" value="Resolvase-like_N_sf"/>
</dbReference>